<dbReference type="AlphaFoldDB" id="A0A437K1B2"/>
<gene>
    <name evidence="2" type="ORF">ENE75_04675</name>
</gene>
<name>A0A437K1B2_9BURK</name>
<dbReference type="EMBL" id="SACT01000001">
    <property type="protein sequence ID" value="RVT54156.1"/>
    <property type="molecule type" value="Genomic_DNA"/>
</dbReference>
<feature type="domain" description="4Fe-4S ferredoxin-type" evidence="1">
    <location>
        <begin position="21"/>
        <end position="52"/>
    </location>
</feature>
<accession>A0A437K1B2</accession>
<evidence type="ECO:0000259" key="1">
    <source>
        <dbReference type="PROSITE" id="PS51379"/>
    </source>
</evidence>
<dbReference type="OrthoDB" id="8536890at2"/>
<organism evidence="2 3">
    <name type="scientific">Rubrivivax albus</name>
    <dbReference type="NCBI Taxonomy" id="2499835"/>
    <lineage>
        <taxon>Bacteria</taxon>
        <taxon>Pseudomonadati</taxon>
        <taxon>Pseudomonadota</taxon>
        <taxon>Betaproteobacteria</taxon>
        <taxon>Burkholderiales</taxon>
        <taxon>Sphaerotilaceae</taxon>
        <taxon>Rubrivivax</taxon>
    </lineage>
</organism>
<dbReference type="Proteomes" id="UP000288178">
    <property type="component" value="Unassembled WGS sequence"/>
</dbReference>
<reference evidence="2 3" key="1">
    <citation type="submission" date="2019-01" db="EMBL/GenBank/DDBJ databases">
        <authorList>
            <person name="Chen W.-M."/>
        </authorList>
    </citation>
    <scope>NUCLEOTIDE SEQUENCE [LARGE SCALE GENOMIC DNA]</scope>
    <source>
        <strain evidence="2 3">ICH-3</strain>
    </source>
</reference>
<dbReference type="PROSITE" id="PS51379">
    <property type="entry name" value="4FE4S_FER_2"/>
    <property type="match status" value="1"/>
</dbReference>
<sequence length="107" mass="11626">MPSPSRDHPPRRVIRLRADAPAKPVEGATCNGCGVCCAWAPCPAGIWVSGRRQGRCRALAWDGARYRCGLLAQPRRFVRWLPAAWTRRAAARWIAAGQGCDAALSTS</sequence>
<comment type="caution">
    <text evidence="2">The sequence shown here is derived from an EMBL/GenBank/DDBJ whole genome shotgun (WGS) entry which is preliminary data.</text>
</comment>
<keyword evidence="3" id="KW-1185">Reference proteome</keyword>
<evidence type="ECO:0000313" key="2">
    <source>
        <dbReference type="EMBL" id="RVT54156.1"/>
    </source>
</evidence>
<protein>
    <recommendedName>
        <fullName evidence="1">4Fe-4S ferredoxin-type domain-containing protein</fullName>
    </recommendedName>
</protein>
<dbReference type="InterPro" id="IPR017896">
    <property type="entry name" value="4Fe4S_Fe-S-bd"/>
</dbReference>
<proteinExistence type="predicted"/>
<evidence type="ECO:0000313" key="3">
    <source>
        <dbReference type="Proteomes" id="UP000288178"/>
    </source>
</evidence>